<dbReference type="SUPFAM" id="SSF49329">
    <property type="entry name" value="Cu,Zn superoxide dismutase-like"/>
    <property type="match status" value="1"/>
</dbReference>
<comment type="caution">
    <text evidence="3">The sequence shown here is derived from an EMBL/GenBank/DDBJ whole genome shotgun (WGS) entry which is preliminary data.</text>
</comment>
<gene>
    <name evidence="3" type="ORF">H8693_07720</name>
</gene>
<dbReference type="AlphaFoldDB" id="A0A926DJC3"/>
<evidence type="ECO:0000259" key="2">
    <source>
        <dbReference type="Pfam" id="PF00080"/>
    </source>
</evidence>
<dbReference type="Gene3D" id="2.60.40.200">
    <property type="entry name" value="Superoxide dismutase, copper/zinc binding domain"/>
    <property type="match status" value="1"/>
</dbReference>
<protein>
    <submittedName>
        <fullName evidence="3">Superoxide dismutase family protein</fullName>
    </submittedName>
</protein>
<dbReference type="GO" id="GO:0006801">
    <property type="term" value="P:superoxide metabolic process"/>
    <property type="evidence" value="ECO:0007669"/>
    <property type="project" value="InterPro"/>
</dbReference>
<name>A0A926DJC3_9FIRM</name>
<evidence type="ECO:0000313" key="4">
    <source>
        <dbReference type="Proteomes" id="UP000617951"/>
    </source>
</evidence>
<organism evidence="3 4">
    <name type="scientific">Guopingia tenuis</name>
    <dbReference type="NCBI Taxonomy" id="2763656"/>
    <lineage>
        <taxon>Bacteria</taxon>
        <taxon>Bacillati</taxon>
        <taxon>Bacillota</taxon>
        <taxon>Clostridia</taxon>
        <taxon>Christensenellales</taxon>
        <taxon>Christensenellaceae</taxon>
        <taxon>Guopingia</taxon>
    </lineage>
</organism>
<dbReference type="PANTHER" id="PTHR10003">
    <property type="entry name" value="SUPEROXIDE DISMUTASE CU-ZN -RELATED"/>
    <property type="match status" value="1"/>
</dbReference>
<dbReference type="Pfam" id="PF00080">
    <property type="entry name" value="Sod_Cu"/>
    <property type="match status" value="1"/>
</dbReference>
<keyword evidence="4" id="KW-1185">Reference proteome</keyword>
<evidence type="ECO:0000256" key="1">
    <source>
        <dbReference type="ARBA" id="ARBA00010457"/>
    </source>
</evidence>
<dbReference type="InterPro" id="IPR024134">
    <property type="entry name" value="SOD_Cu/Zn_/chaperone"/>
</dbReference>
<dbReference type="RefSeq" id="WP_249280497.1">
    <property type="nucleotide sequence ID" value="NZ_JACRSS010000003.1"/>
</dbReference>
<feature type="domain" description="Superoxide dismutase copper/zinc binding" evidence="2">
    <location>
        <begin position="25"/>
        <end position="149"/>
    </location>
</feature>
<accession>A0A926DJC3</accession>
<sequence length="152" mass="15673">MTEFCYGRPVAIARLQGGPEAPRLSGTVTFFPADTGTIVVADVAGLPVGNGPCASGVFGFHIHEGTACTGEEFADTGGHFNPGGCPHPYHAGDLPPLFSSNGQAYMAVLSGRFRIPEVLGRTVVIHSGSDDFTTQPAGNSGKKIACGVIRKV</sequence>
<reference evidence="3" key="1">
    <citation type="submission" date="2020-08" db="EMBL/GenBank/DDBJ databases">
        <title>Genome public.</title>
        <authorList>
            <person name="Liu C."/>
            <person name="Sun Q."/>
        </authorList>
    </citation>
    <scope>NUCLEOTIDE SEQUENCE</scope>
    <source>
        <strain evidence="3">NSJ-63</strain>
    </source>
</reference>
<dbReference type="Proteomes" id="UP000617951">
    <property type="component" value="Unassembled WGS sequence"/>
</dbReference>
<dbReference type="InterPro" id="IPR001424">
    <property type="entry name" value="SOD_Cu_Zn_dom"/>
</dbReference>
<proteinExistence type="inferred from homology"/>
<dbReference type="EMBL" id="JACRSS010000003">
    <property type="protein sequence ID" value="MBC8538822.1"/>
    <property type="molecule type" value="Genomic_DNA"/>
</dbReference>
<comment type="similarity">
    <text evidence="1">Belongs to the Cu-Zn superoxide dismutase family.</text>
</comment>
<dbReference type="InterPro" id="IPR036423">
    <property type="entry name" value="SOD-like_Cu/Zn_dom_sf"/>
</dbReference>
<dbReference type="GO" id="GO:0005507">
    <property type="term" value="F:copper ion binding"/>
    <property type="evidence" value="ECO:0007669"/>
    <property type="project" value="InterPro"/>
</dbReference>
<evidence type="ECO:0000313" key="3">
    <source>
        <dbReference type="EMBL" id="MBC8538822.1"/>
    </source>
</evidence>